<dbReference type="GO" id="GO:0006351">
    <property type="term" value="P:DNA-templated transcription"/>
    <property type="evidence" value="ECO:0007669"/>
    <property type="project" value="InterPro"/>
</dbReference>
<gene>
    <name evidence="10" type="ORF">NKR23_g3641</name>
</gene>
<keyword evidence="2" id="KW-0479">Metal-binding</keyword>
<dbReference type="GO" id="GO:0045944">
    <property type="term" value="P:positive regulation of transcription by RNA polymerase II"/>
    <property type="evidence" value="ECO:0007669"/>
    <property type="project" value="TreeGrafter"/>
</dbReference>
<evidence type="ECO:0000256" key="4">
    <source>
        <dbReference type="ARBA" id="ARBA00023015"/>
    </source>
</evidence>
<evidence type="ECO:0000256" key="5">
    <source>
        <dbReference type="ARBA" id="ARBA00023125"/>
    </source>
</evidence>
<feature type="compositionally biased region" description="Low complexity" evidence="8">
    <location>
        <begin position="679"/>
        <end position="699"/>
    </location>
</feature>
<dbReference type="GO" id="GO:0043565">
    <property type="term" value="F:sequence-specific DNA binding"/>
    <property type="evidence" value="ECO:0007669"/>
    <property type="project" value="TreeGrafter"/>
</dbReference>
<dbReference type="SMART" id="SM00066">
    <property type="entry name" value="GAL4"/>
    <property type="match status" value="1"/>
</dbReference>
<proteinExistence type="predicted"/>
<dbReference type="InterPro" id="IPR001138">
    <property type="entry name" value="Zn2Cys6_DnaBD"/>
</dbReference>
<dbReference type="GO" id="GO:0000981">
    <property type="term" value="F:DNA-binding transcription factor activity, RNA polymerase II-specific"/>
    <property type="evidence" value="ECO:0007669"/>
    <property type="project" value="InterPro"/>
</dbReference>
<dbReference type="PANTHER" id="PTHR47782:SF1">
    <property type="entry name" value="PYRIMIDINE PATHWAY REGULATORY PROTEIN 1"/>
    <property type="match status" value="1"/>
</dbReference>
<keyword evidence="11" id="KW-1185">Reference proteome</keyword>
<dbReference type="GO" id="GO:0008270">
    <property type="term" value="F:zinc ion binding"/>
    <property type="evidence" value="ECO:0007669"/>
    <property type="project" value="InterPro"/>
</dbReference>
<feature type="domain" description="Zn(2)-C6 fungal-type" evidence="9">
    <location>
        <begin position="10"/>
        <end position="40"/>
    </location>
</feature>
<feature type="compositionally biased region" description="Basic and acidic residues" evidence="8">
    <location>
        <begin position="78"/>
        <end position="89"/>
    </location>
</feature>
<dbReference type="EMBL" id="JANBVO010000008">
    <property type="protein sequence ID" value="KAJ9150407.1"/>
    <property type="molecule type" value="Genomic_DNA"/>
</dbReference>
<evidence type="ECO:0000256" key="8">
    <source>
        <dbReference type="SAM" id="MobiDB-lite"/>
    </source>
</evidence>
<name>A0AA38VT50_9PEZI</name>
<evidence type="ECO:0000313" key="10">
    <source>
        <dbReference type="EMBL" id="KAJ9150407.1"/>
    </source>
</evidence>
<dbReference type="InterPro" id="IPR007219">
    <property type="entry name" value="XnlR_reg_dom"/>
</dbReference>
<keyword evidence="7" id="KW-0539">Nucleus</keyword>
<dbReference type="CDD" id="cd12148">
    <property type="entry name" value="fungal_TF_MHR"/>
    <property type="match status" value="1"/>
</dbReference>
<dbReference type="PANTHER" id="PTHR47782">
    <property type="entry name" value="ZN(II)2CYS6 TRANSCRIPTION FACTOR (EUROFUNG)-RELATED"/>
    <property type="match status" value="1"/>
</dbReference>
<keyword evidence="5" id="KW-0238">DNA-binding</keyword>
<evidence type="ECO:0000256" key="3">
    <source>
        <dbReference type="ARBA" id="ARBA00022833"/>
    </source>
</evidence>
<evidence type="ECO:0000256" key="1">
    <source>
        <dbReference type="ARBA" id="ARBA00004123"/>
    </source>
</evidence>
<dbReference type="AlphaFoldDB" id="A0AA38VT50"/>
<evidence type="ECO:0000259" key="9">
    <source>
        <dbReference type="PROSITE" id="PS50048"/>
    </source>
</evidence>
<keyword evidence="6" id="KW-0804">Transcription</keyword>
<dbReference type="CDD" id="cd00067">
    <property type="entry name" value="GAL4"/>
    <property type="match status" value="1"/>
</dbReference>
<evidence type="ECO:0000313" key="11">
    <source>
        <dbReference type="Proteomes" id="UP001174694"/>
    </source>
</evidence>
<dbReference type="PROSITE" id="PS50048">
    <property type="entry name" value="ZN2_CY6_FUNGAL_2"/>
    <property type="match status" value="1"/>
</dbReference>
<dbReference type="Pfam" id="PF00172">
    <property type="entry name" value="Zn_clus"/>
    <property type="match status" value="1"/>
</dbReference>
<evidence type="ECO:0000256" key="7">
    <source>
        <dbReference type="ARBA" id="ARBA00023242"/>
    </source>
</evidence>
<dbReference type="InterPro" id="IPR052202">
    <property type="entry name" value="Yeast_MetPath_Reg"/>
</dbReference>
<dbReference type="PROSITE" id="PS00463">
    <property type="entry name" value="ZN2_CY6_FUNGAL_1"/>
    <property type="match status" value="1"/>
</dbReference>
<reference evidence="10" key="1">
    <citation type="submission" date="2022-07" db="EMBL/GenBank/DDBJ databases">
        <title>Fungi with potential for degradation of polypropylene.</title>
        <authorList>
            <person name="Gostincar C."/>
        </authorList>
    </citation>
    <scope>NUCLEOTIDE SEQUENCE</scope>
    <source>
        <strain evidence="10">EXF-13308</strain>
    </source>
</reference>
<evidence type="ECO:0000256" key="2">
    <source>
        <dbReference type="ARBA" id="ARBA00022723"/>
    </source>
</evidence>
<dbReference type="Proteomes" id="UP001174694">
    <property type="component" value="Unassembled WGS sequence"/>
</dbReference>
<comment type="subcellular location">
    <subcellularLocation>
        <location evidence="1">Nucleus</location>
    </subcellularLocation>
</comment>
<keyword evidence="4" id="KW-0805">Transcription regulation</keyword>
<protein>
    <submittedName>
        <fullName evidence="10">Fungal specific transcription factor domain-containing protein</fullName>
    </submittedName>
</protein>
<accession>A0AA38VT50</accession>
<keyword evidence="3" id="KW-0862">Zinc</keyword>
<comment type="caution">
    <text evidence="10">The sequence shown here is derived from an EMBL/GenBank/DDBJ whole genome shotgun (WGS) entry which is preliminary data.</text>
</comment>
<evidence type="ECO:0000256" key="6">
    <source>
        <dbReference type="ARBA" id="ARBA00023163"/>
    </source>
</evidence>
<dbReference type="InterPro" id="IPR036864">
    <property type="entry name" value="Zn2-C6_fun-type_DNA-bd_sf"/>
</dbReference>
<dbReference type="SMART" id="SM00906">
    <property type="entry name" value="Fungal_trans"/>
    <property type="match status" value="1"/>
</dbReference>
<feature type="region of interest" description="Disordered" evidence="8">
    <location>
        <begin position="74"/>
        <end position="101"/>
    </location>
</feature>
<organism evidence="10 11">
    <name type="scientific">Pleurostoma richardsiae</name>
    <dbReference type="NCBI Taxonomy" id="41990"/>
    <lineage>
        <taxon>Eukaryota</taxon>
        <taxon>Fungi</taxon>
        <taxon>Dikarya</taxon>
        <taxon>Ascomycota</taxon>
        <taxon>Pezizomycotina</taxon>
        <taxon>Sordariomycetes</taxon>
        <taxon>Sordariomycetidae</taxon>
        <taxon>Calosphaeriales</taxon>
        <taxon>Pleurostomataceae</taxon>
        <taxon>Pleurostoma</taxon>
    </lineage>
</organism>
<dbReference type="SUPFAM" id="SSF57701">
    <property type="entry name" value="Zn2/Cys6 DNA-binding domain"/>
    <property type="match status" value="1"/>
</dbReference>
<dbReference type="Gene3D" id="4.10.240.10">
    <property type="entry name" value="Zn(2)-C6 fungal-type DNA-binding domain"/>
    <property type="match status" value="1"/>
</dbReference>
<dbReference type="GO" id="GO:0005634">
    <property type="term" value="C:nucleus"/>
    <property type="evidence" value="ECO:0007669"/>
    <property type="project" value="UniProtKB-SubCell"/>
</dbReference>
<sequence length="797" mass="88918">MEPSFFTINACNRCRKRKARCDAAIPACLSCQNSGSVCEFTDSRTRTAHPRSFIRELEDEVARLEKELEALPSPCHEFGSHRTQERPEGRSSTGGVDETGRDVQAHPDLIRLEPGGDAHFLGVSSGMHLARTVLESAQQNAASFDSASSVDRDLAESAQARTQHTLHATLPSREIALNLIEIFVNQYQVQYPILVEDDFVAVVMDYYSRVLDGLAPRDDDMWTRFMLNMVVSIALGSLSRDNPETRVLAQGFSSNAMADLGTVMQTKDLRTLQCLLLLLLSSVLNSSSTPIWYISGLCVRMCVDLGFHSEKTIQLPPRGLDPDDTDSKRRLFWVTYTFDRILSTMLGRPFTLDDNKINVRLPDSSLDESRKPQILHWLKLQRLQSEIVQRLYTSRDTESLLGRPKSDLRAWTAEMTRKLGSWNDGTMVLADSNGHSLDWWRYWHQYALLILYRPSPARPTLDSHGLSKCYTAAKTMVQLSFIRAHKGVADFTWLDLHYHYMSGITLLFLVWKNPEARAAAQDEWTAFKSCLVQWEAVLERLATRWDRVSRARDVLVKLADATVNIVEEKMAKPWASIGRQQNRNKSKENDRRQTIMQQLGSPGAQLSPGQDKPSEFASGPTRYSNINKTAQPSYGDAASFMTGHHSPPDALQSHEVNESVPNRAHDPQLVPSISPGQMQRQSSSPGSWPQGQQQVSQQGLELEADSVFMSQDLSALLSDEIWSGFGTYDSNAAVSGGTFDYFPLPMAVPMPVAGVDFGMGVASMAGRADGLFTESILNFRGALDEDRDMGGRAAGEN</sequence>
<dbReference type="Pfam" id="PF04082">
    <property type="entry name" value="Fungal_trans"/>
    <property type="match status" value="1"/>
</dbReference>
<feature type="compositionally biased region" description="Polar residues" evidence="8">
    <location>
        <begin position="621"/>
        <end position="632"/>
    </location>
</feature>
<feature type="region of interest" description="Disordered" evidence="8">
    <location>
        <begin position="600"/>
        <end position="699"/>
    </location>
</feature>